<accession>A0A1R7SQL3</accession>
<dbReference type="EMBL" id="KJ144825">
    <property type="protein sequence ID" value="AIW58888.1"/>
    <property type="molecule type" value="Genomic_DNA"/>
</dbReference>
<name>A0A1R7SQL3_9ACTN</name>
<sequence length="67" mass="7468">MARGDLTGEEWSLIEPHPADVLPQVVNAVRDRDRRGPSGLQGAEASHVLRLQRVDTPNLDKKYTGMF</sequence>
<proteinExistence type="predicted"/>
<organism evidence="1">
    <name type="scientific">Nonomuraea sp. MJM5123</name>
    <dbReference type="NCBI Taxonomy" id="1562372"/>
    <lineage>
        <taxon>Bacteria</taxon>
        <taxon>Bacillati</taxon>
        <taxon>Actinomycetota</taxon>
        <taxon>Actinomycetes</taxon>
        <taxon>Streptosporangiales</taxon>
        <taxon>Streptosporangiaceae</taxon>
        <taxon>Nonomuraea</taxon>
    </lineage>
</organism>
<evidence type="ECO:0000313" key="1">
    <source>
        <dbReference type="EMBL" id="AIW58888.1"/>
    </source>
</evidence>
<dbReference type="AlphaFoldDB" id="A0A1R7SQL3"/>
<protein>
    <submittedName>
        <fullName evidence="1">Uncharacterized protein</fullName>
    </submittedName>
</protein>
<reference evidence="1" key="1">
    <citation type="submission" date="2014-01" db="EMBL/GenBank/DDBJ databases">
        <title>Ecumicin biosynthetic gene cluster from Nonomuraea sp. MJM5123.</title>
        <authorList>
            <person name="Kim J.-Y."/>
            <person name="Suh J.-W."/>
            <person name="Yang S.-H."/>
        </authorList>
    </citation>
    <scope>NUCLEOTIDE SEQUENCE</scope>
    <source>
        <strain evidence="1">MJM5123</strain>
    </source>
</reference>